<dbReference type="EC" id="2.4.1.-" evidence="4"/>
<evidence type="ECO:0000256" key="1">
    <source>
        <dbReference type="ARBA" id="ARBA00022679"/>
    </source>
</evidence>
<evidence type="ECO:0000259" key="2">
    <source>
        <dbReference type="Pfam" id="PF00534"/>
    </source>
</evidence>
<dbReference type="Proteomes" id="UP000049855">
    <property type="component" value="Unassembled WGS sequence"/>
</dbReference>
<dbReference type="Pfam" id="PF13477">
    <property type="entry name" value="Glyco_trans_4_2"/>
    <property type="match status" value="1"/>
</dbReference>
<keyword evidence="5" id="KW-1185">Reference proteome</keyword>
<name>A0A0U1L5V0_9FIRM</name>
<dbReference type="Gene3D" id="3.40.50.2000">
    <property type="entry name" value="Glycogen Phosphorylase B"/>
    <property type="match status" value="2"/>
</dbReference>
<proteinExistence type="predicted"/>
<dbReference type="GO" id="GO:0016757">
    <property type="term" value="F:glycosyltransferase activity"/>
    <property type="evidence" value="ECO:0007669"/>
    <property type="project" value="UniProtKB-KW"/>
</dbReference>
<dbReference type="EMBL" id="CTRP01000015">
    <property type="protein sequence ID" value="CQR74885.1"/>
    <property type="molecule type" value="Genomic_DNA"/>
</dbReference>
<dbReference type="SUPFAM" id="SSF53756">
    <property type="entry name" value="UDP-Glycosyltransferase/glycogen phosphorylase"/>
    <property type="match status" value="1"/>
</dbReference>
<dbReference type="RefSeq" id="WP_021166705.1">
    <property type="nucleotide sequence ID" value="NZ_CTRP01000015.1"/>
</dbReference>
<dbReference type="InterPro" id="IPR028098">
    <property type="entry name" value="Glyco_trans_4-like_N"/>
</dbReference>
<keyword evidence="1 4" id="KW-0808">Transferase</keyword>
<protein>
    <submittedName>
        <fullName evidence="4">Glycosyltransferase</fullName>
        <ecNumber evidence="4">2.4.1.-</ecNumber>
    </submittedName>
</protein>
<dbReference type="GO" id="GO:0009103">
    <property type="term" value="P:lipopolysaccharide biosynthetic process"/>
    <property type="evidence" value="ECO:0007669"/>
    <property type="project" value="TreeGrafter"/>
</dbReference>
<feature type="domain" description="Glycosyltransferase subfamily 4-like N-terminal" evidence="3">
    <location>
        <begin position="11"/>
        <end position="140"/>
    </location>
</feature>
<keyword evidence="4" id="KW-0328">Glycosyltransferase</keyword>
<feature type="domain" description="Glycosyl transferase family 1" evidence="2">
    <location>
        <begin position="175"/>
        <end position="329"/>
    </location>
</feature>
<reference evidence="5" key="1">
    <citation type="submission" date="2015-03" db="EMBL/GenBank/DDBJ databases">
        <authorList>
            <person name="Nijsse Bart"/>
        </authorList>
    </citation>
    <scope>NUCLEOTIDE SEQUENCE [LARGE SCALE GENOMIC DNA]</scope>
</reference>
<dbReference type="Pfam" id="PF00534">
    <property type="entry name" value="Glycos_transf_1"/>
    <property type="match status" value="1"/>
</dbReference>
<evidence type="ECO:0000313" key="4">
    <source>
        <dbReference type="EMBL" id="CQR74885.1"/>
    </source>
</evidence>
<accession>A0A0U1L5V0</accession>
<dbReference type="PANTHER" id="PTHR46401:SF2">
    <property type="entry name" value="GLYCOSYLTRANSFERASE WBBK-RELATED"/>
    <property type="match status" value="1"/>
</dbReference>
<evidence type="ECO:0000313" key="5">
    <source>
        <dbReference type="Proteomes" id="UP000049855"/>
    </source>
</evidence>
<organism evidence="4 5">
    <name type="scientific">Sporomusa ovata</name>
    <dbReference type="NCBI Taxonomy" id="2378"/>
    <lineage>
        <taxon>Bacteria</taxon>
        <taxon>Bacillati</taxon>
        <taxon>Bacillota</taxon>
        <taxon>Negativicutes</taxon>
        <taxon>Selenomonadales</taxon>
        <taxon>Sporomusaceae</taxon>
        <taxon>Sporomusa</taxon>
    </lineage>
</organism>
<dbReference type="AlphaFoldDB" id="A0A0U1L5V0"/>
<gene>
    <name evidence="4" type="ORF">SpAn4DRAFT_4242</name>
</gene>
<sequence length="359" mass="39296">MDSSFSYRTVICFMGDSANIHFQKWVRYFVKQGYETHCITCSRQDVEGSTMHYVGYGIGKADYVLAMPRVVRIVRQIKPNLIHIHFLSGYGLLSLPLFFGERPLIGTAWGSDVLIAPAKSHIAKQVVKIVLKKSKFLIAVSPQLKEVMVNLGADSDKVAVLPIGVDTKVFIPATNRDGHLLKVLSLNSHEPVYNTGDVIEAVAEVKSQGLAIKAVLVGKGSETERLRARVASLGLDDCIYLPGRVPLQKLLTLLQESQVYVSMASSAGTPVALLEAMACGAFPIVTDIPGHREWIESGFNGILVSQGSAHLLAEAILKVADGSIDRQKAQVHNRKLVLQKADWDSCMLDAEKIYREVTG</sequence>
<dbReference type="PANTHER" id="PTHR46401">
    <property type="entry name" value="GLYCOSYLTRANSFERASE WBBK-RELATED"/>
    <property type="match status" value="1"/>
</dbReference>
<evidence type="ECO:0000259" key="3">
    <source>
        <dbReference type="Pfam" id="PF13477"/>
    </source>
</evidence>
<dbReference type="InterPro" id="IPR001296">
    <property type="entry name" value="Glyco_trans_1"/>
</dbReference>